<keyword evidence="6" id="KW-0156">Chromatin regulator</keyword>
<reference evidence="11 12" key="1">
    <citation type="journal article" date="2011" name="Proc. Natl. Acad. Sci. U.S.A.">
        <title>Evolutionary erosion of yeast sex chromosomes by mating-type switching accidents.</title>
        <authorList>
            <person name="Gordon J.L."/>
            <person name="Armisen D."/>
            <person name="Proux-Wera E."/>
            <person name="Oheigeartaigh S.S."/>
            <person name="Byrne K.P."/>
            <person name="Wolfe K.H."/>
        </authorList>
    </citation>
    <scope>NUCLEOTIDE SEQUENCE [LARGE SCALE GENOMIC DNA]</scope>
    <source>
        <strain evidence="12">ATCC 22294 / BCRC 22015 / CBS 2517 / CECT 1963 / NBRC 1671 / NRRL Y-8276</strain>
    </source>
</reference>
<dbReference type="AlphaFoldDB" id="H2AYU3"/>
<dbReference type="InterPro" id="IPR000286">
    <property type="entry name" value="HDACs"/>
</dbReference>
<dbReference type="EMBL" id="HE650828">
    <property type="protein sequence ID" value="CCF59499.1"/>
    <property type="molecule type" value="Genomic_DNA"/>
</dbReference>
<evidence type="ECO:0000256" key="1">
    <source>
        <dbReference type="ARBA" id="ARBA00004123"/>
    </source>
</evidence>
<dbReference type="RefSeq" id="XP_003958634.1">
    <property type="nucleotide sequence ID" value="XM_003958585.1"/>
</dbReference>
<name>H2AYU3_KAZAF</name>
<dbReference type="PRINTS" id="PR01270">
    <property type="entry name" value="HDASUPER"/>
</dbReference>
<dbReference type="InParanoid" id="H2AYU3"/>
<evidence type="ECO:0000313" key="12">
    <source>
        <dbReference type="Proteomes" id="UP000005220"/>
    </source>
</evidence>
<keyword evidence="4" id="KW-0678">Repressor</keyword>
<dbReference type="GO" id="GO:0000118">
    <property type="term" value="C:histone deacetylase complex"/>
    <property type="evidence" value="ECO:0007669"/>
    <property type="project" value="EnsemblFungi"/>
</dbReference>
<dbReference type="PANTHER" id="PTHR10625">
    <property type="entry name" value="HISTONE DEACETYLASE HDAC1-RELATED"/>
    <property type="match status" value="1"/>
</dbReference>
<dbReference type="Gene3D" id="3.40.800.20">
    <property type="entry name" value="Histone deacetylase domain"/>
    <property type="match status" value="1"/>
</dbReference>
<dbReference type="Proteomes" id="UP000005220">
    <property type="component" value="Chromosome 8"/>
</dbReference>
<evidence type="ECO:0000259" key="10">
    <source>
        <dbReference type="Pfam" id="PF00850"/>
    </source>
</evidence>
<keyword evidence="12" id="KW-1185">Reference proteome</keyword>
<feature type="domain" description="Histone deacetylase" evidence="10">
    <location>
        <begin position="22"/>
        <end position="396"/>
    </location>
</feature>
<dbReference type="GO" id="GO:0045944">
    <property type="term" value="P:positive regulation of transcription by RNA polymerase II"/>
    <property type="evidence" value="ECO:0007669"/>
    <property type="project" value="EnsemblFungi"/>
</dbReference>
<evidence type="ECO:0000313" key="11">
    <source>
        <dbReference type="EMBL" id="CCF59499.1"/>
    </source>
</evidence>
<dbReference type="PANTHER" id="PTHR10625:SF14">
    <property type="entry name" value="HISTONE DEACETYLASE 8"/>
    <property type="match status" value="1"/>
</dbReference>
<dbReference type="KEGG" id="kaf:KAFR_0H00890"/>
<dbReference type="GO" id="GO:0141221">
    <property type="term" value="F:histone deacetylase activity, hydrolytic mechanism"/>
    <property type="evidence" value="ECO:0007669"/>
    <property type="project" value="UniProtKB-EC"/>
</dbReference>
<accession>H2AYU3</accession>
<proteinExistence type="inferred from homology"/>
<keyword evidence="9" id="KW-0539">Nucleus</keyword>
<keyword evidence="8" id="KW-0804">Transcription</keyword>
<dbReference type="HOGENOM" id="CLU_007727_7_8_1"/>
<evidence type="ECO:0000256" key="4">
    <source>
        <dbReference type="ARBA" id="ARBA00022491"/>
    </source>
</evidence>
<dbReference type="InterPro" id="IPR037138">
    <property type="entry name" value="His_deacetylse_dom_sf"/>
</dbReference>
<comment type="subcellular location">
    <subcellularLocation>
        <location evidence="1">Nucleus</location>
    </subcellularLocation>
</comment>
<dbReference type="EC" id="3.5.1.98" evidence="3"/>
<evidence type="ECO:0000256" key="7">
    <source>
        <dbReference type="ARBA" id="ARBA00023015"/>
    </source>
</evidence>
<sequence length="474" mass="54454">MTKLIIAASSWQSQVADLLPCNNYKKSQLTYSLLRAYGLFEYFDYIIELPKCSKPELLDFHPREYVDVLMHPDFNFVLPYDNDEATWNHLNHVAFDWKNTHTDEQLVEKFEINVCQSRDKLFELFEELSDSTLEPKSNPKKRLASDLLLEEQNVASDRITDLVSAETRQLFNLEGDCPIFSYLPMYLQVTTGATLSLSKFLVPNSKDRTICINWDGGRHHASKKKASGFCYINDIVLLIQRMRKNGFKKITYLDFDLHHGDGVEKAFQFSKSIQTISLHLFETGFFPGTGGLSNKGSRDLIDIPLSHGLTDDYLFELVKQIIIPAIDLHAAEAIVLQCGGDGLSGDKFNEWQLTIKGLTQCIIDVIGKFSDCQIVLLGGGGYNELLVSRFYTYLTWKVVQKYSTLLEENKSIISDDDTELVVEHEYIEMYANEHYKFWIYEIEGSSKHRILKDYNEPGSIERFKRHYGLCNEDG</sequence>
<organism evidence="11 12">
    <name type="scientific">Kazachstania africana (strain ATCC 22294 / BCRC 22015 / CBS 2517 / CECT 1963 / NBRC 1671 / NRRL Y-8276)</name>
    <name type="common">Yeast</name>
    <name type="synonym">Kluyveromyces africanus</name>
    <dbReference type="NCBI Taxonomy" id="1071382"/>
    <lineage>
        <taxon>Eukaryota</taxon>
        <taxon>Fungi</taxon>
        <taxon>Dikarya</taxon>
        <taxon>Ascomycota</taxon>
        <taxon>Saccharomycotina</taxon>
        <taxon>Saccharomycetes</taxon>
        <taxon>Saccharomycetales</taxon>
        <taxon>Saccharomycetaceae</taxon>
        <taxon>Kazachstania</taxon>
    </lineage>
</organism>
<keyword evidence="7" id="KW-0805">Transcription regulation</keyword>
<evidence type="ECO:0000256" key="6">
    <source>
        <dbReference type="ARBA" id="ARBA00022853"/>
    </source>
</evidence>
<dbReference type="InterPro" id="IPR023696">
    <property type="entry name" value="Ureohydrolase_dom_sf"/>
</dbReference>
<comment type="similarity">
    <text evidence="2">Belongs to the histone deacetylase family. HD type 1 subfamily.</text>
</comment>
<evidence type="ECO:0000256" key="5">
    <source>
        <dbReference type="ARBA" id="ARBA00022801"/>
    </source>
</evidence>
<dbReference type="SUPFAM" id="SSF52768">
    <property type="entry name" value="Arginase/deacetylase"/>
    <property type="match status" value="1"/>
</dbReference>
<gene>
    <name evidence="11" type="primary">KAFR0H00890</name>
    <name evidence="11" type="ORF">KAFR_0H00890</name>
</gene>
<dbReference type="GO" id="GO:0031507">
    <property type="term" value="P:heterochromatin formation"/>
    <property type="evidence" value="ECO:0007669"/>
    <property type="project" value="TreeGrafter"/>
</dbReference>
<evidence type="ECO:0000256" key="9">
    <source>
        <dbReference type="ARBA" id="ARBA00023242"/>
    </source>
</evidence>
<dbReference type="GeneID" id="13887496"/>
<evidence type="ECO:0000256" key="3">
    <source>
        <dbReference type="ARBA" id="ARBA00012111"/>
    </source>
</evidence>
<dbReference type="InterPro" id="IPR023801">
    <property type="entry name" value="His_deacetylse_dom"/>
</dbReference>
<dbReference type="eggNOG" id="KOG1342">
    <property type="taxonomic scope" value="Eukaryota"/>
</dbReference>
<dbReference type="Pfam" id="PF00850">
    <property type="entry name" value="Hist_deacetyl"/>
    <property type="match status" value="1"/>
</dbReference>
<keyword evidence="5" id="KW-0378">Hydrolase</keyword>
<evidence type="ECO:0000256" key="8">
    <source>
        <dbReference type="ARBA" id="ARBA00023163"/>
    </source>
</evidence>
<protein>
    <recommendedName>
        <fullName evidence="3">histone deacetylase</fullName>
        <ecNumber evidence="3">3.5.1.98</ecNumber>
    </recommendedName>
</protein>
<evidence type="ECO:0000256" key="2">
    <source>
        <dbReference type="ARBA" id="ARBA00006457"/>
    </source>
</evidence>
<dbReference type="FunCoup" id="H2AYU3">
    <property type="interactions" value="49"/>
</dbReference>
<dbReference type="OrthoDB" id="73273at2759"/>
<dbReference type="STRING" id="1071382.H2AYU3"/>